<name>A0A061R257_9CHLO</name>
<gene>
    <name evidence="2" type="ORF">TSPGSL018_14595</name>
</gene>
<sequence>PVRFNREGGTRDRVYELPSLRPVPGKLPPWPPAAGPSARAPDRFGSLYSLPGGGCVA</sequence>
<dbReference type="AlphaFoldDB" id="A0A061R257"/>
<dbReference type="EMBL" id="GBEZ01020637">
    <property type="protein sequence ID" value="JAC66048.1"/>
    <property type="molecule type" value="Transcribed_RNA"/>
</dbReference>
<evidence type="ECO:0000313" key="2">
    <source>
        <dbReference type="EMBL" id="JAC66048.1"/>
    </source>
</evidence>
<organism evidence="2">
    <name type="scientific">Tetraselmis sp. GSL018</name>
    <dbReference type="NCBI Taxonomy" id="582737"/>
    <lineage>
        <taxon>Eukaryota</taxon>
        <taxon>Viridiplantae</taxon>
        <taxon>Chlorophyta</taxon>
        <taxon>core chlorophytes</taxon>
        <taxon>Chlorodendrophyceae</taxon>
        <taxon>Chlorodendrales</taxon>
        <taxon>Chlorodendraceae</taxon>
        <taxon>Tetraselmis</taxon>
    </lineage>
</organism>
<feature type="non-terminal residue" evidence="2">
    <location>
        <position position="1"/>
    </location>
</feature>
<reference evidence="2" key="1">
    <citation type="submission" date="2014-05" db="EMBL/GenBank/DDBJ databases">
        <title>The transcriptome of the halophilic microalga Tetraselmis sp. GSL018 isolated from the Great Salt Lake, Utah.</title>
        <authorList>
            <person name="Jinkerson R.E."/>
            <person name="D'Adamo S."/>
            <person name="Posewitz M.C."/>
        </authorList>
    </citation>
    <scope>NUCLEOTIDE SEQUENCE</scope>
    <source>
        <strain evidence="2">GSL018</strain>
    </source>
</reference>
<accession>A0A061R257</accession>
<proteinExistence type="predicted"/>
<evidence type="ECO:0000256" key="1">
    <source>
        <dbReference type="SAM" id="MobiDB-lite"/>
    </source>
</evidence>
<protein>
    <submittedName>
        <fullName evidence="2">Uncharacterized protein</fullName>
    </submittedName>
</protein>
<feature type="compositionally biased region" description="Pro residues" evidence="1">
    <location>
        <begin position="25"/>
        <end position="34"/>
    </location>
</feature>
<feature type="region of interest" description="Disordered" evidence="1">
    <location>
        <begin position="19"/>
        <end position="38"/>
    </location>
</feature>